<dbReference type="AlphaFoldDB" id="A0A2S1YP96"/>
<organism evidence="3 4">
    <name type="scientific">Flavobacterium crocinum</name>
    <dbReference type="NCBI Taxonomy" id="2183896"/>
    <lineage>
        <taxon>Bacteria</taxon>
        <taxon>Pseudomonadati</taxon>
        <taxon>Bacteroidota</taxon>
        <taxon>Flavobacteriia</taxon>
        <taxon>Flavobacteriales</taxon>
        <taxon>Flavobacteriaceae</taxon>
        <taxon>Flavobacterium</taxon>
    </lineage>
</organism>
<dbReference type="EMBL" id="CP029255">
    <property type="protein sequence ID" value="AWK05930.1"/>
    <property type="molecule type" value="Genomic_DNA"/>
</dbReference>
<sequence length="898" mass="100569">MRKNYLFVFLLLTLKLASQNQEIDPTFNKKETGTYQQDIGSQGIVLSNKKILTVFEHSYDYNVLLLNEDGSLDKNFNTTDSYTRTSIKLYAKSDGQFLTLDYNGKLKGFNANGTANSNFITTTFGILSTTMTMSIKNVVYQEDGKVIVYGSFQTVNGEYTGGCVRLNADGSIDNTFKSDYTPNAMAIQSDGKYIFALRGASGLIRLLPNGKIDNTFKVVATIDPKLNFVTNGFETENNSSIQDVTVQPDGKIIAVGCNYKENGKTISYSIVRLNNDGTRDKEFKSLDSRTLRADNVYLQKDNKIVLDLNHETFIRLESNGETDNTFKYINTVGFLNKGEFSFQGNKMIISAHFKDLQGITRSGIHRINENGSLDLTFNPHSGFNLFFDQWDDFNTYPFVSKVLADQKILCVGNFTTYNDFPVRNICRLQQNGDLDSNFNLDPAITIDADITNKYIFIQQKDGKVILLHEDGLKVNNTWKSIIRLNSDGSLDSSFNSPIEGGSIVGMKQISDGKILLIGSSKIFKNTTEKYSSYNLIRLNTDGSIDSSFKAVFYHKPYILHSLSNDNFLVSFAQDNYAYTYSAILKINKDGVVDTSFKPSSQGYYKTKELNNGQLLVTVSNVLSRVNANGTVDPTFTPYNFGTSNVYYYDFYENGAINILAVTENNTNKKITLSSEGKLLSTETFSINSISNFEIQNCEDVISYGYFTKVNNQNNHGIVRFKFSNTNTSVNPEGEIFQPFTNGQTLADLKINGTDIKWYSTQSNCGINNKLTNKGMSEEVLPSSTVLVNGTTYFASQTVNNVESGYRLPVTVYSSTLGLKENQLPNLITYPNPVKDFYSVSNTENITKIEIYNILGQLLSNKNYDKNKIEIDFTTLQSGLYFTKIYAGDKSSIIKVIKN</sequence>
<proteinExistence type="predicted"/>
<dbReference type="InterPro" id="IPR026444">
    <property type="entry name" value="Secre_tail"/>
</dbReference>
<protein>
    <recommendedName>
        <fullName evidence="2">Secretion system C-terminal sorting domain-containing protein</fullName>
    </recommendedName>
</protein>
<dbReference type="InterPro" id="IPR013431">
    <property type="entry name" value="Delta_60_rpt"/>
</dbReference>
<gene>
    <name evidence="3" type="ORF">HYN56_17540</name>
</gene>
<evidence type="ECO:0000313" key="4">
    <source>
        <dbReference type="Proteomes" id="UP000245250"/>
    </source>
</evidence>
<reference evidence="3 4" key="1">
    <citation type="submission" date="2018-05" db="EMBL/GenBank/DDBJ databases">
        <title>Genome sequencing of Flavobacterium sp. HYN0056.</title>
        <authorList>
            <person name="Yi H."/>
            <person name="Baek C."/>
        </authorList>
    </citation>
    <scope>NUCLEOTIDE SEQUENCE [LARGE SCALE GENOMIC DNA]</scope>
    <source>
        <strain evidence="3 4">HYN0056</strain>
    </source>
</reference>
<dbReference type="OrthoDB" id="9805017at2"/>
<name>A0A2S1YP96_9FLAO</name>
<dbReference type="NCBIfam" id="TIGR02608">
    <property type="entry name" value="delta_60_rpt"/>
    <property type="match status" value="4"/>
</dbReference>
<dbReference type="NCBIfam" id="TIGR04183">
    <property type="entry name" value="Por_Secre_tail"/>
    <property type="match status" value="1"/>
</dbReference>
<dbReference type="SUPFAM" id="SSF75011">
    <property type="entry name" value="3-carboxy-cis,cis-mucoante lactonizing enzyme"/>
    <property type="match status" value="1"/>
</dbReference>
<dbReference type="KEGG" id="fcr:HYN56_17540"/>
<accession>A0A2S1YP96</accession>
<dbReference type="Proteomes" id="UP000245250">
    <property type="component" value="Chromosome"/>
</dbReference>
<keyword evidence="1" id="KW-0732">Signal</keyword>
<evidence type="ECO:0000259" key="2">
    <source>
        <dbReference type="Pfam" id="PF18962"/>
    </source>
</evidence>
<dbReference type="Gene3D" id="2.80.10.50">
    <property type="match status" value="6"/>
</dbReference>
<keyword evidence="4" id="KW-1185">Reference proteome</keyword>
<evidence type="ECO:0000313" key="3">
    <source>
        <dbReference type="EMBL" id="AWK05930.1"/>
    </source>
</evidence>
<evidence type="ECO:0000256" key="1">
    <source>
        <dbReference type="ARBA" id="ARBA00022729"/>
    </source>
</evidence>
<dbReference type="RefSeq" id="WP_109193360.1">
    <property type="nucleotide sequence ID" value="NZ_CP029255.1"/>
</dbReference>
<dbReference type="Pfam" id="PF18962">
    <property type="entry name" value="Por_Secre_tail"/>
    <property type="match status" value="1"/>
</dbReference>
<feature type="domain" description="Secretion system C-terminal sorting" evidence="2">
    <location>
        <begin position="829"/>
        <end position="896"/>
    </location>
</feature>
<dbReference type="Pfam" id="PF17164">
    <property type="entry name" value="DUF5122"/>
    <property type="match status" value="6"/>
</dbReference>